<dbReference type="RefSeq" id="WP_189025414.1">
    <property type="nucleotide sequence ID" value="NZ_BMNE01000002.1"/>
</dbReference>
<evidence type="ECO:0000313" key="10">
    <source>
        <dbReference type="Proteomes" id="UP000658127"/>
    </source>
</evidence>
<evidence type="ECO:0000256" key="5">
    <source>
        <dbReference type="ARBA" id="ARBA00022692"/>
    </source>
</evidence>
<sequence length="485" mass="51478">MDTLNSVVVDINDVFWNWLLIPLVIVAGLYFTVRSGVVQLRMLPEMFRAVTEKGTTAEDGKKSVSAFGAFSISAAARVGTGNIAGVATAISVGGPGAVFWMWAMATLGAASAFVESTLAQLYKRPEHEPGTFRGGPAYYMEYGLRRRWQGLIFAVIITVTFGFVFNAVQSNTIVATTRASLPDLDGDWFAPLVGLGLIVLLGVVIFGGVRRISHITEVLVPIMALVYLLLGIAVVALNIDDLPRVVADIVGGAFGLREVVGGGIGVAIAQGIRRGMFSNEAGLGSSPNAAAAADVSHPVKQGLVQSLGVYFDTLLICSITAFIILTSDPDLSERRTADLTQSALQDSLGSWAGHMLTAVVFLLAFSSMIGNFYYGRANIEFITDRPQVLTAFRVLVLVAVFGGALGSVSLIWNLADVFMGVMALVNLAAIIPLGVVAFRLLADYRAQRAAGVDPVYVHRPEIADPAGVACWQETIASSLPVDRAH</sequence>
<keyword evidence="6 8" id="KW-1133">Transmembrane helix</keyword>
<keyword evidence="5 8" id="KW-0812">Transmembrane</keyword>
<accession>A0ABQ2K991</accession>
<dbReference type="Gene3D" id="1.20.1740.10">
    <property type="entry name" value="Amino acid/polyamine transporter I"/>
    <property type="match status" value="1"/>
</dbReference>
<feature type="transmembrane region" description="Helical" evidence="8">
    <location>
        <begin position="15"/>
        <end position="33"/>
    </location>
</feature>
<feature type="transmembrane region" description="Helical" evidence="8">
    <location>
        <begin position="351"/>
        <end position="374"/>
    </location>
</feature>
<proteinExistence type="inferred from homology"/>
<dbReference type="PRINTS" id="PR00175">
    <property type="entry name" value="NAALASMPORT"/>
</dbReference>
<dbReference type="Proteomes" id="UP000658127">
    <property type="component" value="Unassembled WGS sequence"/>
</dbReference>
<evidence type="ECO:0000313" key="9">
    <source>
        <dbReference type="EMBL" id="GGN72917.1"/>
    </source>
</evidence>
<protein>
    <submittedName>
        <fullName evidence="9">Na+/alanine symporter</fullName>
    </submittedName>
</protein>
<reference evidence="10" key="1">
    <citation type="journal article" date="2019" name="Int. J. Syst. Evol. Microbiol.">
        <title>The Global Catalogue of Microorganisms (GCM) 10K type strain sequencing project: providing services to taxonomists for standard genome sequencing and annotation.</title>
        <authorList>
            <consortium name="The Broad Institute Genomics Platform"/>
            <consortium name="The Broad Institute Genome Sequencing Center for Infectious Disease"/>
            <person name="Wu L."/>
            <person name="Ma J."/>
        </authorList>
    </citation>
    <scope>NUCLEOTIDE SEQUENCE [LARGE SCALE GENOMIC DNA]</scope>
    <source>
        <strain evidence="10">CGMCC 4.7329</strain>
    </source>
</reference>
<feature type="transmembrane region" description="Helical" evidence="8">
    <location>
        <begin position="150"/>
        <end position="168"/>
    </location>
</feature>
<evidence type="ECO:0000256" key="2">
    <source>
        <dbReference type="ARBA" id="ARBA00009261"/>
    </source>
</evidence>
<feature type="transmembrane region" description="Helical" evidence="8">
    <location>
        <begin position="394"/>
        <end position="412"/>
    </location>
</feature>
<dbReference type="EMBL" id="BMNE01000002">
    <property type="protein sequence ID" value="GGN72917.1"/>
    <property type="molecule type" value="Genomic_DNA"/>
</dbReference>
<evidence type="ECO:0000256" key="7">
    <source>
        <dbReference type="ARBA" id="ARBA00023136"/>
    </source>
</evidence>
<keyword evidence="4 8" id="KW-1003">Cell membrane</keyword>
<feature type="transmembrane region" description="Helical" evidence="8">
    <location>
        <begin position="218"/>
        <end position="239"/>
    </location>
</feature>
<evidence type="ECO:0000256" key="6">
    <source>
        <dbReference type="ARBA" id="ARBA00022989"/>
    </source>
</evidence>
<organism evidence="9 10">
    <name type="scientific">Nocardia rhizosphaerihabitans</name>
    <dbReference type="NCBI Taxonomy" id="1691570"/>
    <lineage>
        <taxon>Bacteria</taxon>
        <taxon>Bacillati</taxon>
        <taxon>Actinomycetota</taxon>
        <taxon>Actinomycetes</taxon>
        <taxon>Mycobacteriales</taxon>
        <taxon>Nocardiaceae</taxon>
        <taxon>Nocardia</taxon>
    </lineage>
</organism>
<keyword evidence="3 8" id="KW-0813">Transport</keyword>
<feature type="transmembrane region" description="Helical" evidence="8">
    <location>
        <begin position="418"/>
        <end position="441"/>
    </location>
</feature>
<feature type="transmembrane region" description="Helical" evidence="8">
    <location>
        <begin position="307"/>
        <end position="325"/>
    </location>
</feature>
<evidence type="ECO:0000256" key="4">
    <source>
        <dbReference type="ARBA" id="ARBA00022475"/>
    </source>
</evidence>
<feature type="transmembrane region" description="Helical" evidence="8">
    <location>
        <begin position="188"/>
        <end position="206"/>
    </location>
</feature>
<dbReference type="InterPro" id="IPR001463">
    <property type="entry name" value="Na/Ala_symport"/>
</dbReference>
<evidence type="ECO:0000256" key="8">
    <source>
        <dbReference type="RuleBase" id="RU363064"/>
    </source>
</evidence>
<dbReference type="PANTHER" id="PTHR30330">
    <property type="entry name" value="AGSS FAMILY TRANSPORTER, SODIUM-ALANINE"/>
    <property type="match status" value="1"/>
</dbReference>
<comment type="caution">
    <text evidence="9">The sequence shown here is derived from an EMBL/GenBank/DDBJ whole genome shotgun (WGS) entry which is preliminary data.</text>
</comment>
<comment type="subcellular location">
    <subcellularLocation>
        <location evidence="1 8">Cell membrane</location>
        <topology evidence="1 8">Multi-pass membrane protein</topology>
    </subcellularLocation>
</comment>
<comment type="similarity">
    <text evidence="2 8">Belongs to the alanine or glycine:cation symporter (AGCS) (TC 2.A.25) family.</text>
</comment>
<keyword evidence="8" id="KW-0769">Symport</keyword>
<dbReference type="NCBIfam" id="TIGR00835">
    <property type="entry name" value="agcS"/>
    <property type="match status" value="1"/>
</dbReference>
<keyword evidence="7 8" id="KW-0472">Membrane</keyword>
<dbReference type="PANTHER" id="PTHR30330:SF1">
    <property type="entry name" value="AMINO-ACID CARRIER PROTEIN ALST"/>
    <property type="match status" value="1"/>
</dbReference>
<keyword evidence="10" id="KW-1185">Reference proteome</keyword>
<dbReference type="Pfam" id="PF01235">
    <property type="entry name" value="Na_Ala_symp"/>
    <property type="match status" value="1"/>
</dbReference>
<evidence type="ECO:0000256" key="3">
    <source>
        <dbReference type="ARBA" id="ARBA00022448"/>
    </source>
</evidence>
<evidence type="ECO:0000256" key="1">
    <source>
        <dbReference type="ARBA" id="ARBA00004651"/>
    </source>
</evidence>
<name>A0ABQ2K991_9NOCA</name>
<gene>
    <name evidence="9" type="ORF">GCM10011610_14760</name>
</gene>
<feature type="transmembrane region" description="Helical" evidence="8">
    <location>
        <begin position="245"/>
        <end position="269"/>
    </location>
</feature>